<dbReference type="PANTHER" id="PTHR43668">
    <property type="entry name" value="ALLANTOINASE"/>
    <property type="match status" value="1"/>
</dbReference>
<dbReference type="InterPro" id="IPR006680">
    <property type="entry name" value="Amidohydro-rel"/>
</dbReference>
<dbReference type="GO" id="GO:0005737">
    <property type="term" value="C:cytoplasm"/>
    <property type="evidence" value="ECO:0007669"/>
    <property type="project" value="TreeGrafter"/>
</dbReference>
<dbReference type="InterPro" id="IPR050138">
    <property type="entry name" value="DHOase/Allantoinase_Hydrolase"/>
</dbReference>
<dbReference type="Proteomes" id="UP000015241">
    <property type="component" value="Unassembled WGS sequence"/>
</dbReference>
<dbReference type="PANTHER" id="PTHR43668:SF5">
    <property type="entry name" value="AMIDOHYDROLASE 3 DOMAIN-CONTAINING PROTEIN"/>
    <property type="match status" value="1"/>
</dbReference>
<dbReference type="Gene3D" id="3.20.20.140">
    <property type="entry name" value="Metal-dependent hydrolases"/>
    <property type="match status" value="2"/>
</dbReference>
<sequence length="945" mass="101039">MDKPQVSRARARGVHVLAGFLALSAFASVFHSHASFSASERVQYVQVPLNAEEILQKCSALELKPGPPVDFHKRSQSDRYQPGTRPLLIRNATLWTGLAEGFDVVQGDVYLDKGLIRAIGQIGEELLDEDTTIVDVNGAWVTPGIIDVHSHLAVESLPSLGGASDGNSLHGIAQPWLRSIDALNTHDEGFKHSMAGGVTTSLILPGSANAIGGQAFVMKLRSTKERTPTSMLVEPPYGLNGTEVDPTSPLRWRYMKHACGENPSRVYSGTRMDTAWAFRSAYEHARQIKVAQDDFCTTALAGDWTALTGKKFPEDLQWEALVDVLRGRVKVNTHCYEAVDFDDFVRLSNEFKFPVAAFHHAHEAYLVPNLLKSAYGQTPAIAMFSAFSRYKREAYRHSEYAPKILAEEGIPVIMKSDHPAIQSRFLVNEAGYAHYYGLPENIALASVISTPAVTLGLDHRIGFLKEGYDADVVIWDSHPLSLGAAPAQVIIDGIPQINPAFPASKPAPSQRPPHSPNWDKEAKTTLEYDGLPPLEPARSTKGIVVFTNVTNVWVHDQHNTGLTDLLASAGGVGTVVVNNGRVVCSSPVQDCVSYSTDADAVHVNLEGGSVQLGLITAGSAIGLQEIAMEASTADGIAFDPLTADVPTLAGGTGYIPRAVDGLQFGSRDALLAYRHGVTVAVSAPIHSSFLGGLSTAFSLGSPHKLEEGAVVQDVVAVHVKIAPEGVPSVSTQVAVLRNLLLRPSGDAARHSERVLNGTLPLVVEADSADIIATVIQLKGDIEKQTGIPLRVVISGGGESHILAKELGEASIGVLLKPPRPYPLQWDHRRYLPGPPASADSTVATLLKNNVTVALGPQGVTSEDSMHTWAVRNLRFDAAWAHLEAPDVVDKAAAVALASSNAARLFGLDIAAGDEDLVATIGGDLLSFEGKPTAVISPRRSTVDIF</sequence>
<organism evidence="3 4">
    <name type="scientific">Fomitopsis schrenkii</name>
    <name type="common">Brown rot fungus</name>
    <dbReference type="NCBI Taxonomy" id="2126942"/>
    <lineage>
        <taxon>Eukaryota</taxon>
        <taxon>Fungi</taxon>
        <taxon>Dikarya</taxon>
        <taxon>Basidiomycota</taxon>
        <taxon>Agaricomycotina</taxon>
        <taxon>Agaricomycetes</taxon>
        <taxon>Polyporales</taxon>
        <taxon>Fomitopsis</taxon>
    </lineage>
</organism>
<evidence type="ECO:0000259" key="2">
    <source>
        <dbReference type="Pfam" id="PF01979"/>
    </source>
</evidence>
<dbReference type="AlphaFoldDB" id="S8F9J9"/>
<dbReference type="OrthoDB" id="10258955at2759"/>
<dbReference type="InterPro" id="IPR032466">
    <property type="entry name" value="Metal_Hydrolase"/>
</dbReference>
<dbReference type="HOGENOM" id="CLU_006273_0_0_1"/>
<dbReference type="Pfam" id="PF01979">
    <property type="entry name" value="Amidohydro_1"/>
    <property type="match status" value="1"/>
</dbReference>
<dbReference type="GO" id="GO:0006145">
    <property type="term" value="P:purine nucleobase catabolic process"/>
    <property type="evidence" value="ECO:0007669"/>
    <property type="project" value="TreeGrafter"/>
</dbReference>
<feature type="region of interest" description="Disordered" evidence="1">
    <location>
        <begin position="501"/>
        <end position="520"/>
    </location>
</feature>
<reference evidence="3 4" key="1">
    <citation type="journal article" date="2012" name="Science">
        <title>The Paleozoic origin of enzymatic lignin decomposition reconstructed from 31 fungal genomes.</title>
        <authorList>
            <person name="Floudas D."/>
            <person name="Binder M."/>
            <person name="Riley R."/>
            <person name="Barry K."/>
            <person name="Blanchette R.A."/>
            <person name="Henrissat B."/>
            <person name="Martinez A.T."/>
            <person name="Otillar R."/>
            <person name="Spatafora J.W."/>
            <person name="Yadav J.S."/>
            <person name="Aerts A."/>
            <person name="Benoit I."/>
            <person name="Boyd A."/>
            <person name="Carlson A."/>
            <person name="Copeland A."/>
            <person name="Coutinho P.M."/>
            <person name="de Vries R.P."/>
            <person name="Ferreira P."/>
            <person name="Findley K."/>
            <person name="Foster B."/>
            <person name="Gaskell J."/>
            <person name="Glotzer D."/>
            <person name="Gorecki P."/>
            <person name="Heitman J."/>
            <person name="Hesse C."/>
            <person name="Hori C."/>
            <person name="Igarashi K."/>
            <person name="Jurgens J.A."/>
            <person name="Kallen N."/>
            <person name="Kersten P."/>
            <person name="Kohler A."/>
            <person name="Kuees U."/>
            <person name="Kumar T.K.A."/>
            <person name="Kuo A."/>
            <person name="LaButti K."/>
            <person name="Larrondo L.F."/>
            <person name="Lindquist E."/>
            <person name="Ling A."/>
            <person name="Lombard V."/>
            <person name="Lucas S."/>
            <person name="Lundell T."/>
            <person name="Martin R."/>
            <person name="McLaughlin D.J."/>
            <person name="Morgenstern I."/>
            <person name="Morin E."/>
            <person name="Murat C."/>
            <person name="Nagy L.G."/>
            <person name="Nolan M."/>
            <person name="Ohm R.A."/>
            <person name="Patyshakuliyeva A."/>
            <person name="Rokas A."/>
            <person name="Ruiz-Duenas F.J."/>
            <person name="Sabat G."/>
            <person name="Salamov A."/>
            <person name="Samejima M."/>
            <person name="Schmutz J."/>
            <person name="Slot J.C."/>
            <person name="St John F."/>
            <person name="Stenlid J."/>
            <person name="Sun H."/>
            <person name="Sun S."/>
            <person name="Syed K."/>
            <person name="Tsang A."/>
            <person name="Wiebenga A."/>
            <person name="Young D."/>
            <person name="Pisabarro A."/>
            <person name="Eastwood D.C."/>
            <person name="Martin F."/>
            <person name="Cullen D."/>
            <person name="Grigoriev I.V."/>
            <person name="Hibbett D.S."/>
        </authorList>
    </citation>
    <scope>NUCLEOTIDE SEQUENCE</scope>
    <source>
        <strain evidence="4">FP-58527</strain>
    </source>
</reference>
<dbReference type="eggNOG" id="ENOG502QQ9Z">
    <property type="taxonomic scope" value="Eukaryota"/>
</dbReference>
<evidence type="ECO:0000313" key="4">
    <source>
        <dbReference type="Proteomes" id="UP000015241"/>
    </source>
</evidence>
<keyword evidence="4" id="KW-1185">Reference proteome</keyword>
<dbReference type="SUPFAM" id="SSF51556">
    <property type="entry name" value="Metallo-dependent hydrolases"/>
    <property type="match status" value="1"/>
</dbReference>
<proteinExistence type="predicted"/>
<feature type="domain" description="Amidohydrolase-related" evidence="2">
    <location>
        <begin position="140"/>
        <end position="485"/>
    </location>
</feature>
<name>S8F9J9_FOMSC</name>
<dbReference type="InParanoid" id="S8F9J9"/>
<dbReference type="EMBL" id="KE504210">
    <property type="protein sequence ID" value="EPS95314.1"/>
    <property type="molecule type" value="Genomic_DNA"/>
</dbReference>
<evidence type="ECO:0000256" key="1">
    <source>
        <dbReference type="SAM" id="MobiDB-lite"/>
    </source>
</evidence>
<dbReference type="InterPro" id="IPR011059">
    <property type="entry name" value="Metal-dep_hydrolase_composite"/>
</dbReference>
<dbReference type="STRING" id="743788.S8F9J9"/>
<evidence type="ECO:0000313" key="3">
    <source>
        <dbReference type="EMBL" id="EPS95314.1"/>
    </source>
</evidence>
<protein>
    <recommendedName>
        <fullName evidence="2">Amidohydrolase-related domain-containing protein</fullName>
    </recommendedName>
</protein>
<accession>S8F9J9</accession>
<dbReference type="GO" id="GO:0004038">
    <property type="term" value="F:allantoinase activity"/>
    <property type="evidence" value="ECO:0007669"/>
    <property type="project" value="TreeGrafter"/>
</dbReference>
<dbReference type="SUPFAM" id="SSF51338">
    <property type="entry name" value="Composite domain of metallo-dependent hydrolases"/>
    <property type="match status" value="1"/>
</dbReference>
<gene>
    <name evidence="3" type="ORF">FOMPIDRAFT_72703</name>
</gene>